<organism evidence="1 2">
    <name type="scientific">Marasmius crinis-equi</name>
    <dbReference type="NCBI Taxonomy" id="585013"/>
    <lineage>
        <taxon>Eukaryota</taxon>
        <taxon>Fungi</taxon>
        <taxon>Dikarya</taxon>
        <taxon>Basidiomycota</taxon>
        <taxon>Agaricomycotina</taxon>
        <taxon>Agaricomycetes</taxon>
        <taxon>Agaricomycetidae</taxon>
        <taxon>Agaricales</taxon>
        <taxon>Marasmiineae</taxon>
        <taxon>Marasmiaceae</taxon>
        <taxon>Marasmius</taxon>
    </lineage>
</organism>
<name>A0ABR3EPB7_9AGAR</name>
<protein>
    <submittedName>
        <fullName evidence="1">Uncharacterized protein</fullName>
    </submittedName>
</protein>
<accession>A0ABR3EPB7</accession>
<keyword evidence="2" id="KW-1185">Reference proteome</keyword>
<evidence type="ECO:0000313" key="2">
    <source>
        <dbReference type="Proteomes" id="UP001465976"/>
    </source>
</evidence>
<proteinExistence type="predicted"/>
<reference evidence="1 2" key="1">
    <citation type="submission" date="2024-02" db="EMBL/GenBank/DDBJ databases">
        <title>A draft genome for the cacao thread blight pathogen Marasmius crinis-equi.</title>
        <authorList>
            <person name="Cohen S.P."/>
            <person name="Baruah I.K."/>
            <person name="Amoako-Attah I."/>
            <person name="Bukari Y."/>
            <person name="Meinhardt L.W."/>
            <person name="Bailey B.A."/>
        </authorList>
    </citation>
    <scope>NUCLEOTIDE SEQUENCE [LARGE SCALE GENOMIC DNA]</scope>
    <source>
        <strain evidence="1 2">GH-76</strain>
    </source>
</reference>
<dbReference type="EMBL" id="JBAHYK010002619">
    <property type="protein sequence ID" value="KAL0564712.1"/>
    <property type="molecule type" value="Genomic_DNA"/>
</dbReference>
<evidence type="ECO:0000313" key="1">
    <source>
        <dbReference type="EMBL" id="KAL0564712.1"/>
    </source>
</evidence>
<gene>
    <name evidence="1" type="ORF">V5O48_017328</name>
</gene>
<dbReference type="Proteomes" id="UP001465976">
    <property type="component" value="Unassembled WGS sequence"/>
</dbReference>
<comment type="caution">
    <text evidence="1">The sequence shown here is derived from an EMBL/GenBank/DDBJ whole genome shotgun (WGS) entry which is preliminary data.</text>
</comment>
<sequence length="238" mass="27074">MAGDNPTDFKVDEQRGLVINVTGLEGDNSRLTVVDKADRVLWTQPWPFMKSAKMEYDNGYLIFTENHEQEPGHKEVWRLATILDTTPSPKPDPQKDQFHHPTPSQMKLSAECYIANKATYPHGHFVPHASFRQYRINSLSRFHYPILTLLTSEATATFYHVPMRALLDEVTLSSVINLPNNDGPVTLLDLGRLYDIEFSSDSYLCLWVEEGLPSLRQGDRESVLWMSHGSINLCIQIG</sequence>